<dbReference type="InterPro" id="IPR035940">
    <property type="entry name" value="CAP_sf"/>
</dbReference>
<keyword evidence="1" id="KW-0812">Transmembrane</keyword>
<dbReference type="Pfam" id="PF08378">
    <property type="entry name" value="NERD"/>
    <property type="match status" value="1"/>
</dbReference>
<dbReference type="AlphaFoldDB" id="A0A0W8F297"/>
<keyword evidence="1" id="KW-1133">Transmembrane helix</keyword>
<evidence type="ECO:0000313" key="3">
    <source>
        <dbReference type="EMBL" id="KUG14499.1"/>
    </source>
</evidence>
<comment type="caution">
    <text evidence="3">The sequence shown here is derived from an EMBL/GenBank/DDBJ whole genome shotgun (WGS) entry which is preliminary data.</text>
</comment>
<feature type="transmembrane region" description="Helical" evidence="1">
    <location>
        <begin position="215"/>
        <end position="235"/>
    </location>
</feature>
<sequence>MGIRYFQGEKIRYEHEYQQIREIVELLRPEFEKEPVYVLTNILVANKQIDCVLLTRSGPLILELKAFSGEVHGHENGGWEVVTRDGPIPIPNLFTQAKSQRQDFIDRLIPIYREHLPHISQNSLRKIGAWVYFSQGSTYPDGQIDLRRVKWFRVITADTLLDAMRFPESGYSLRIQDMDAIVAGLHLQEYAFGTDQPVSPASPDREPRFRVSRRGVVAISLIAVILCVIAILLLVPDVREAIVSGTNSIVLLLGGLLSEGSRDLIKSGSTPDDSRDGVMYLNRIRIAAGVAPVSFHDRAYQVALWRAGDMAEFRYLDYTNPVTGSSAEMVKTTYGFLPDEVLIETAYGQWSGYRLGIERNAIDAWVSDHGNRALLLSNVSGGAIACTHGYCSFIGVAPAGAPGPAEPILVEEDDSAAPR</sequence>
<evidence type="ECO:0000256" key="1">
    <source>
        <dbReference type="SAM" id="Phobius"/>
    </source>
</evidence>
<dbReference type="EMBL" id="LNQE01001651">
    <property type="protein sequence ID" value="KUG14499.1"/>
    <property type="molecule type" value="Genomic_DNA"/>
</dbReference>
<reference evidence="3" key="1">
    <citation type="journal article" date="2015" name="Proc. Natl. Acad. Sci. U.S.A.">
        <title>Networks of energetic and metabolic interactions define dynamics in microbial communities.</title>
        <authorList>
            <person name="Embree M."/>
            <person name="Liu J.K."/>
            <person name="Al-Bassam M.M."/>
            <person name="Zengler K."/>
        </authorList>
    </citation>
    <scope>NUCLEOTIDE SEQUENCE</scope>
</reference>
<gene>
    <name evidence="3" type="ORF">ASZ90_015859</name>
</gene>
<accession>A0A0W8F297</accession>
<dbReference type="Gene3D" id="3.40.33.10">
    <property type="entry name" value="CAP"/>
    <property type="match status" value="1"/>
</dbReference>
<dbReference type="InterPro" id="IPR011528">
    <property type="entry name" value="NERD"/>
</dbReference>
<proteinExistence type="predicted"/>
<protein>
    <recommendedName>
        <fullName evidence="2">NERD domain-containing protein</fullName>
    </recommendedName>
</protein>
<name>A0A0W8F297_9ZZZZ</name>
<evidence type="ECO:0000259" key="2">
    <source>
        <dbReference type="Pfam" id="PF08378"/>
    </source>
</evidence>
<feature type="domain" description="NERD" evidence="2">
    <location>
        <begin position="21"/>
        <end position="115"/>
    </location>
</feature>
<keyword evidence="1" id="KW-0472">Membrane</keyword>
<organism evidence="3">
    <name type="scientific">hydrocarbon metagenome</name>
    <dbReference type="NCBI Taxonomy" id="938273"/>
    <lineage>
        <taxon>unclassified sequences</taxon>
        <taxon>metagenomes</taxon>
        <taxon>ecological metagenomes</taxon>
    </lineage>
</organism>
<dbReference type="CDD" id="cd05379">
    <property type="entry name" value="CAP_bacterial"/>
    <property type="match status" value="1"/>
</dbReference>